<sequence length="68" mass="8038">MEQTKRSQLWVNDGLSIRLILERKTQVWSYNTVIARRAGGRVLRILSILENILMSTQRISNYIVQFFI</sequence>
<gene>
    <name evidence="1" type="ORF">DA01_03540</name>
</gene>
<dbReference type="PATRIC" id="fig|61435.5.peg.710"/>
<evidence type="ECO:0000313" key="2">
    <source>
        <dbReference type="Proteomes" id="UP000053577"/>
    </source>
</evidence>
<organism evidence="1 2">
    <name type="scientific">Dehalococcoides mccartyi</name>
    <dbReference type="NCBI Taxonomy" id="61435"/>
    <lineage>
        <taxon>Bacteria</taxon>
        <taxon>Bacillati</taxon>
        <taxon>Chloroflexota</taxon>
        <taxon>Dehalococcoidia</taxon>
        <taxon>Dehalococcoidales</taxon>
        <taxon>Dehalococcoidaceae</taxon>
        <taxon>Dehalococcoides</taxon>
    </lineage>
</organism>
<accession>A0A0V8M1G7</accession>
<protein>
    <submittedName>
        <fullName evidence="1">Uncharacterized protein</fullName>
    </submittedName>
</protein>
<reference evidence="1 2" key="1">
    <citation type="journal article" date="2015" name="Sci. Rep.">
        <title>A comparative genomics and reductive dehalogenase gene transcription study of two chloroethene-respiring bacteria, Dehalococcoides mccartyi strains MB and 11a.</title>
        <authorList>
            <person name="Low A."/>
            <person name="Shen Z."/>
            <person name="Cheng D."/>
            <person name="Rogers M.J."/>
            <person name="Lee P.K."/>
            <person name="He J."/>
        </authorList>
    </citation>
    <scope>NUCLEOTIDE SEQUENCE [LARGE SCALE GENOMIC DNA]</scope>
    <source>
        <strain evidence="1 2">MB</strain>
    </source>
</reference>
<comment type="caution">
    <text evidence="1">The sequence shown here is derived from an EMBL/GenBank/DDBJ whole genome shotgun (WGS) entry which is preliminary data.</text>
</comment>
<dbReference type="AlphaFoldDB" id="A0A0V8M1G7"/>
<name>A0A0V8M1G7_9CHLR</name>
<evidence type="ECO:0000313" key="1">
    <source>
        <dbReference type="EMBL" id="KSV17377.1"/>
    </source>
</evidence>
<dbReference type="EMBL" id="JGYD01000019">
    <property type="protein sequence ID" value="KSV17377.1"/>
    <property type="molecule type" value="Genomic_DNA"/>
</dbReference>
<dbReference type="Proteomes" id="UP000053577">
    <property type="component" value="Unassembled WGS sequence"/>
</dbReference>
<proteinExistence type="predicted"/>